<reference evidence="2 3" key="1">
    <citation type="journal article" date="2010" name="Vet. Microbiol.">
        <title>Production of haemolysins by strains of the Actinobacillus minor/porcitonsillarum complex.</title>
        <authorList>
            <person name="Arya G."/>
            <person name="Niven D.F."/>
        </authorList>
    </citation>
    <scope>NUCLEOTIDE SEQUENCE [LARGE SCALE GENOMIC DNA]</scope>
    <source>
        <strain evidence="2 3">NM305</strain>
    </source>
</reference>
<protein>
    <recommendedName>
        <fullName evidence="4">DUF805 domain-containing protein</fullName>
    </recommendedName>
</protein>
<accession>C5RZJ0</accession>
<dbReference type="RefSeq" id="WP_005822605.1">
    <property type="nucleotide sequence ID" value="NZ_ACQL01000055.1"/>
</dbReference>
<dbReference type="OrthoDB" id="9812349at2"/>
<dbReference type="Pfam" id="PF05656">
    <property type="entry name" value="DUF805"/>
    <property type="match status" value="1"/>
</dbReference>
<proteinExistence type="predicted"/>
<comment type="caution">
    <text evidence="2">The sequence shown here is derived from an EMBL/GenBank/DDBJ whole genome shotgun (WGS) entry which is preliminary data.</text>
</comment>
<feature type="transmembrane region" description="Helical" evidence="1">
    <location>
        <begin position="130"/>
        <end position="157"/>
    </location>
</feature>
<dbReference type="PANTHER" id="PTHR34980">
    <property type="entry name" value="INNER MEMBRANE PROTEIN-RELATED-RELATED"/>
    <property type="match status" value="1"/>
</dbReference>
<keyword evidence="1" id="KW-0812">Transmembrane</keyword>
<dbReference type="EMBL" id="ACQL01000055">
    <property type="protein sequence ID" value="EER47845.1"/>
    <property type="molecule type" value="Genomic_DNA"/>
</dbReference>
<keyword evidence="1" id="KW-0472">Membrane</keyword>
<dbReference type="InterPro" id="IPR008523">
    <property type="entry name" value="DUF805"/>
</dbReference>
<keyword evidence="1" id="KW-1133">Transmembrane helix</keyword>
<sequence>MLLIDPFINWKNISGRARRLEFGIVFAVSIIVFIALSALAIYIYSVLFENQSKEFYSTQNLSNMGSSLLAELIVTGSAHQTGMAIQQSYNDMIWSSVFISLLTYIPFLPFLVVLISTAVRRLHDIGTFGWWLLIVGVPLWLFFDLWIVIAPMLFLVFKDGQRHHNKYGADPKNPNAPLPLEMPKENQNLKNFEEKVNHLVAKAKVVLEPLLAKFTQKFKNKE</sequence>
<evidence type="ECO:0000256" key="1">
    <source>
        <dbReference type="SAM" id="Phobius"/>
    </source>
</evidence>
<dbReference type="AlphaFoldDB" id="C5RZJ0"/>
<feature type="transmembrane region" description="Helical" evidence="1">
    <location>
        <begin position="97"/>
        <end position="118"/>
    </location>
</feature>
<name>C5RZJ0_9PAST</name>
<evidence type="ECO:0008006" key="4">
    <source>
        <dbReference type="Google" id="ProtNLM"/>
    </source>
</evidence>
<gene>
    <name evidence="2" type="ORF">AM305_05414</name>
</gene>
<evidence type="ECO:0000313" key="3">
    <source>
        <dbReference type="Proteomes" id="UP000005532"/>
    </source>
</evidence>
<organism evidence="2 3">
    <name type="scientific">Actinobacillus minor NM305</name>
    <dbReference type="NCBI Taxonomy" id="637911"/>
    <lineage>
        <taxon>Bacteria</taxon>
        <taxon>Pseudomonadati</taxon>
        <taxon>Pseudomonadota</taxon>
        <taxon>Gammaproteobacteria</taxon>
        <taxon>Pasteurellales</taxon>
        <taxon>Pasteurellaceae</taxon>
        <taxon>Actinobacillus</taxon>
    </lineage>
</organism>
<dbReference type="Proteomes" id="UP000005532">
    <property type="component" value="Unassembled WGS sequence"/>
</dbReference>
<evidence type="ECO:0000313" key="2">
    <source>
        <dbReference type="EMBL" id="EER47845.1"/>
    </source>
</evidence>
<dbReference type="GO" id="GO:0005886">
    <property type="term" value="C:plasma membrane"/>
    <property type="evidence" value="ECO:0007669"/>
    <property type="project" value="TreeGrafter"/>
</dbReference>
<feature type="transmembrane region" description="Helical" evidence="1">
    <location>
        <begin position="20"/>
        <end position="44"/>
    </location>
</feature>